<dbReference type="RefSeq" id="WP_343757745.1">
    <property type="nucleotide sequence ID" value="NZ_BAAACG010000001.1"/>
</dbReference>
<proteinExistence type="predicted"/>
<dbReference type="Proteomes" id="UP001501510">
    <property type="component" value="Unassembled WGS sequence"/>
</dbReference>
<gene>
    <name evidence="1" type="ORF">GCM10008906_01040</name>
</gene>
<accession>A0ABP3UH47</accession>
<evidence type="ECO:0000313" key="2">
    <source>
        <dbReference type="Proteomes" id="UP001501510"/>
    </source>
</evidence>
<dbReference type="EMBL" id="BAAACG010000001">
    <property type="protein sequence ID" value="GAA0731967.1"/>
    <property type="molecule type" value="Genomic_DNA"/>
</dbReference>
<reference evidence="2" key="1">
    <citation type="journal article" date="2019" name="Int. J. Syst. Evol. Microbiol.">
        <title>The Global Catalogue of Microorganisms (GCM) 10K type strain sequencing project: providing services to taxonomists for standard genome sequencing and annotation.</title>
        <authorList>
            <consortium name="The Broad Institute Genomics Platform"/>
            <consortium name="The Broad Institute Genome Sequencing Center for Infectious Disease"/>
            <person name="Wu L."/>
            <person name="Ma J."/>
        </authorList>
    </citation>
    <scope>NUCLEOTIDE SEQUENCE [LARGE SCALE GENOMIC DNA]</scope>
    <source>
        <strain evidence="2">JCM 1407</strain>
    </source>
</reference>
<keyword evidence="2" id="KW-1185">Reference proteome</keyword>
<comment type="caution">
    <text evidence="1">The sequence shown here is derived from an EMBL/GenBank/DDBJ whole genome shotgun (WGS) entry which is preliminary data.</text>
</comment>
<protein>
    <submittedName>
        <fullName evidence="1">Uncharacterized protein</fullName>
    </submittedName>
</protein>
<organism evidence="1 2">
    <name type="scientific">Clostridium oceanicum</name>
    <dbReference type="NCBI Taxonomy" id="1543"/>
    <lineage>
        <taxon>Bacteria</taxon>
        <taxon>Bacillati</taxon>
        <taxon>Bacillota</taxon>
        <taxon>Clostridia</taxon>
        <taxon>Eubacteriales</taxon>
        <taxon>Clostridiaceae</taxon>
        <taxon>Clostridium</taxon>
    </lineage>
</organism>
<name>A0ABP3UH47_9CLOT</name>
<sequence>MYNKKDFIKLLESILKEILKKEDFKTTVDKVCNSITEYYPNTQISLAEKLGRRLSYIGGSGKETYIPYEVIELNNNYSIVVQNFKEIPLENRDLLISLFKILLVLK</sequence>
<evidence type="ECO:0000313" key="1">
    <source>
        <dbReference type="EMBL" id="GAA0731967.1"/>
    </source>
</evidence>